<dbReference type="EMBL" id="QYUK01000011">
    <property type="protein sequence ID" value="RJF87620.1"/>
    <property type="molecule type" value="Genomic_DNA"/>
</dbReference>
<reference evidence="6 7" key="1">
    <citation type="submission" date="2018-09" db="EMBL/GenBank/DDBJ databases">
        <authorList>
            <person name="Zhu H."/>
        </authorList>
    </citation>
    <scope>NUCLEOTIDE SEQUENCE [LARGE SCALE GENOMIC DNA]</scope>
    <source>
        <strain evidence="6 7">K1W22B-8</strain>
    </source>
</reference>
<protein>
    <submittedName>
        <fullName evidence="6">AraC family transcriptional regulator</fullName>
    </submittedName>
</protein>
<dbReference type="PROSITE" id="PS01124">
    <property type="entry name" value="HTH_ARAC_FAMILY_2"/>
    <property type="match status" value="1"/>
</dbReference>
<dbReference type="InterPro" id="IPR018060">
    <property type="entry name" value="HTH_AraC"/>
</dbReference>
<dbReference type="GO" id="GO:0003700">
    <property type="term" value="F:DNA-binding transcription factor activity"/>
    <property type="evidence" value="ECO:0007669"/>
    <property type="project" value="InterPro"/>
</dbReference>
<dbReference type="Gene3D" id="1.10.10.60">
    <property type="entry name" value="Homeodomain-like"/>
    <property type="match status" value="1"/>
</dbReference>
<dbReference type="InterPro" id="IPR009057">
    <property type="entry name" value="Homeodomain-like_sf"/>
</dbReference>
<dbReference type="GO" id="GO:0005829">
    <property type="term" value="C:cytosol"/>
    <property type="evidence" value="ECO:0007669"/>
    <property type="project" value="TreeGrafter"/>
</dbReference>
<evidence type="ECO:0000256" key="1">
    <source>
        <dbReference type="ARBA" id="ARBA00023015"/>
    </source>
</evidence>
<dbReference type="RefSeq" id="WP_119778257.1">
    <property type="nucleotide sequence ID" value="NZ_QYUK01000011.1"/>
</dbReference>
<proteinExistence type="predicted"/>
<dbReference type="GO" id="GO:0000976">
    <property type="term" value="F:transcription cis-regulatory region binding"/>
    <property type="evidence" value="ECO:0007669"/>
    <property type="project" value="TreeGrafter"/>
</dbReference>
<comment type="caution">
    <text evidence="6">The sequence shown here is derived from an EMBL/GenBank/DDBJ whole genome shotgun (WGS) entry which is preliminary data.</text>
</comment>
<evidence type="ECO:0000256" key="3">
    <source>
        <dbReference type="ARBA" id="ARBA00023163"/>
    </source>
</evidence>
<organism evidence="6 7">
    <name type="scientific">Oleomonas cavernae</name>
    <dbReference type="NCBI Taxonomy" id="2320859"/>
    <lineage>
        <taxon>Bacteria</taxon>
        <taxon>Pseudomonadati</taxon>
        <taxon>Pseudomonadota</taxon>
        <taxon>Alphaproteobacteria</taxon>
        <taxon>Acetobacterales</taxon>
        <taxon>Acetobacteraceae</taxon>
        <taxon>Oleomonas</taxon>
    </lineage>
</organism>
<dbReference type="AlphaFoldDB" id="A0A418WC93"/>
<dbReference type="Proteomes" id="UP000284605">
    <property type="component" value="Unassembled WGS sequence"/>
</dbReference>
<keyword evidence="2" id="KW-0238">DNA-binding</keyword>
<evidence type="ECO:0000256" key="4">
    <source>
        <dbReference type="SAM" id="MobiDB-lite"/>
    </source>
</evidence>
<dbReference type="SMART" id="SM00342">
    <property type="entry name" value="HTH_ARAC"/>
    <property type="match status" value="1"/>
</dbReference>
<dbReference type="PANTHER" id="PTHR47894">
    <property type="entry name" value="HTH-TYPE TRANSCRIPTIONAL REGULATOR GADX"/>
    <property type="match status" value="1"/>
</dbReference>
<gene>
    <name evidence="6" type="ORF">D3874_11790</name>
</gene>
<dbReference type="Pfam" id="PF12625">
    <property type="entry name" value="Arabinose_bd"/>
    <property type="match status" value="1"/>
</dbReference>
<accession>A0A418WC93</accession>
<evidence type="ECO:0000259" key="5">
    <source>
        <dbReference type="PROSITE" id="PS01124"/>
    </source>
</evidence>
<keyword evidence="3" id="KW-0804">Transcription</keyword>
<evidence type="ECO:0000313" key="7">
    <source>
        <dbReference type="Proteomes" id="UP000284605"/>
    </source>
</evidence>
<feature type="compositionally biased region" description="Polar residues" evidence="4">
    <location>
        <begin position="333"/>
        <end position="347"/>
    </location>
</feature>
<dbReference type="SUPFAM" id="SSF46689">
    <property type="entry name" value="Homeodomain-like"/>
    <property type="match status" value="1"/>
</dbReference>
<evidence type="ECO:0000313" key="6">
    <source>
        <dbReference type="EMBL" id="RJF87620.1"/>
    </source>
</evidence>
<dbReference type="InterPro" id="IPR032687">
    <property type="entry name" value="AraC-type_N"/>
</dbReference>
<keyword evidence="1" id="KW-0805">Transcription regulation</keyword>
<evidence type="ECO:0000256" key="2">
    <source>
        <dbReference type="ARBA" id="ARBA00023125"/>
    </source>
</evidence>
<feature type="domain" description="HTH araC/xylS-type" evidence="5">
    <location>
        <begin position="232"/>
        <end position="330"/>
    </location>
</feature>
<sequence>MSIMVRAGGIRAYAAVMQGLGADPGPFLRRHHIAPQALDDDDALLDLGAVAHLLEASSAETGCGDLGLRIAENQDIGILGKLGVIIQSAATGLEAFQIASRYIFVHSQGLALTINPHSEAIEGAVEIVFEIRPPQRQNVDLSLGLAHRFASALLGVHYDLKLVTLPHTPVASPSRYRRFFGAPVTANQERAALHVGAASLRAELRGVNPALRQITEDYLSRHFRVPGDATSTRVRLALRRMLGTPQATMEGIAAMLAIHPRTLHRRLQAEGTGFEAIKESLRQELALQYLRETKVSLGQVSGLLGFPEQSAFTRSSRRWFGKTPSAIRKEARSSQLDTAQAPSSVRD</sequence>
<feature type="region of interest" description="Disordered" evidence="4">
    <location>
        <begin position="324"/>
        <end position="347"/>
    </location>
</feature>
<keyword evidence="7" id="KW-1185">Reference proteome</keyword>
<dbReference type="PANTHER" id="PTHR47894:SF4">
    <property type="entry name" value="HTH-TYPE TRANSCRIPTIONAL REGULATOR GADX"/>
    <property type="match status" value="1"/>
</dbReference>
<dbReference type="Pfam" id="PF12833">
    <property type="entry name" value="HTH_18"/>
    <property type="match status" value="1"/>
</dbReference>
<dbReference type="OrthoDB" id="9805730at2"/>
<name>A0A418WC93_9PROT</name>